<feature type="region of interest" description="Disordered" evidence="1">
    <location>
        <begin position="90"/>
        <end position="130"/>
    </location>
</feature>
<name>A0A8S0W0P3_CYCAE</name>
<keyword evidence="4" id="KW-1185">Reference proteome</keyword>
<feature type="region of interest" description="Disordered" evidence="1">
    <location>
        <begin position="374"/>
        <end position="400"/>
    </location>
</feature>
<protein>
    <recommendedName>
        <fullName evidence="2">HNH nuclease domain-containing protein</fullName>
    </recommendedName>
</protein>
<proteinExistence type="predicted"/>
<dbReference type="Pfam" id="PF13391">
    <property type="entry name" value="HNH_2"/>
    <property type="match status" value="1"/>
</dbReference>
<dbReference type="InterPro" id="IPR003615">
    <property type="entry name" value="HNH_nuc"/>
</dbReference>
<feature type="domain" description="HNH nuclease" evidence="2">
    <location>
        <begin position="150"/>
        <end position="219"/>
    </location>
</feature>
<sequence>MLPDNVHYNLIDFLFSDHRRRCVTNALESIHSICAQLTFQLQLRSRPCCDLSTMEPPRGFCRECECTSCQGINRFESTCTRCDHCQRQDGGPYDPKTPQKPKPKRLKQLKRTPNARSTGDSSDSNQKESADDRFLKASSLLKLPMGTKACVVTLQSEPWAGTEMCHIVSRKKDTGPFKLSYFEFLWGIEYKEFCVDTSRNLMRLSANLHRAFDEGSWALLPIDIKVLSSMRVHYEEWKILGPEMSKKQYEHHIFKQSTVYGKRKAFQYVLLPLASPRFHMPVLRLRPPLVVPQTAADMHIFPYDTLPELILHVEPHYVIWNLGEKFKRQGLTSKYIAEDPTLTPLRQYATVLRDCLEIFEMWHGFKTPEWFYDNDSDDSDGDNSDDGDGDNNNNNNNRVGSERWWPLSWHTWSKTETSH</sequence>
<gene>
    <name evidence="3" type="ORF">AAE3_LOCUS679</name>
</gene>
<organism evidence="3 4">
    <name type="scientific">Cyclocybe aegerita</name>
    <name type="common">Black poplar mushroom</name>
    <name type="synonym">Agrocybe aegerita</name>
    <dbReference type="NCBI Taxonomy" id="1973307"/>
    <lineage>
        <taxon>Eukaryota</taxon>
        <taxon>Fungi</taxon>
        <taxon>Dikarya</taxon>
        <taxon>Basidiomycota</taxon>
        <taxon>Agaricomycotina</taxon>
        <taxon>Agaricomycetes</taxon>
        <taxon>Agaricomycetidae</taxon>
        <taxon>Agaricales</taxon>
        <taxon>Agaricineae</taxon>
        <taxon>Bolbitiaceae</taxon>
        <taxon>Cyclocybe</taxon>
    </lineage>
</organism>
<reference evidence="3 4" key="1">
    <citation type="submission" date="2020-01" db="EMBL/GenBank/DDBJ databases">
        <authorList>
            <person name="Gupta K D."/>
        </authorList>
    </citation>
    <scope>NUCLEOTIDE SEQUENCE [LARGE SCALE GENOMIC DNA]</scope>
</reference>
<dbReference type="OrthoDB" id="3133596at2759"/>
<evidence type="ECO:0000313" key="3">
    <source>
        <dbReference type="EMBL" id="CAA7257391.1"/>
    </source>
</evidence>
<feature type="compositionally biased region" description="Basic residues" evidence="1">
    <location>
        <begin position="99"/>
        <end position="110"/>
    </location>
</feature>
<evidence type="ECO:0000313" key="4">
    <source>
        <dbReference type="Proteomes" id="UP000467700"/>
    </source>
</evidence>
<feature type="compositionally biased region" description="Polar residues" evidence="1">
    <location>
        <begin position="114"/>
        <end position="124"/>
    </location>
</feature>
<dbReference type="EMBL" id="CACVBS010000001">
    <property type="protein sequence ID" value="CAA7257391.1"/>
    <property type="molecule type" value="Genomic_DNA"/>
</dbReference>
<dbReference type="AlphaFoldDB" id="A0A8S0W0P3"/>
<accession>A0A8S0W0P3</accession>
<evidence type="ECO:0000259" key="2">
    <source>
        <dbReference type="Pfam" id="PF13391"/>
    </source>
</evidence>
<comment type="caution">
    <text evidence="3">The sequence shown here is derived from an EMBL/GenBank/DDBJ whole genome shotgun (WGS) entry which is preliminary data.</text>
</comment>
<evidence type="ECO:0000256" key="1">
    <source>
        <dbReference type="SAM" id="MobiDB-lite"/>
    </source>
</evidence>
<dbReference type="Proteomes" id="UP000467700">
    <property type="component" value="Unassembled WGS sequence"/>
</dbReference>
<feature type="compositionally biased region" description="Acidic residues" evidence="1">
    <location>
        <begin position="374"/>
        <end position="389"/>
    </location>
</feature>